<proteinExistence type="predicted"/>
<sequence length="79" mass="8909">MDHFDLSHGSVAAPLLNVPYAKPVDFTQRWKLGHSLARQARCYSLYKGNGAMNLGAVLRNIDILAWIDFDPAFNLYHCC</sequence>
<evidence type="ECO:0000313" key="2">
    <source>
        <dbReference type="Proteomes" id="UP000243217"/>
    </source>
</evidence>
<protein>
    <submittedName>
        <fullName evidence="1">Uncharacterized protein</fullName>
    </submittedName>
</protein>
<gene>
    <name evidence="1" type="ORF">THRCLA_21875</name>
</gene>
<dbReference type="AlphaFoldDB" id="A0A1V9ZLU7"/>
<keyword evidence="2" id="KW-1185">Reference proteome</keyword>
<comment type="caution">
    <text evidence="1">The sequence shown here is derived from an EMBL/GenBank/DDBJ whole genome shotgun (WGS) entry which is preliminary data.</text>
</comment>
<name>A0A1V9ZLU7_9STRA</name>
<organism evidence="1 2">
    <name type="scientific">Thraustotheca clavata</name>
    <dbReference type="NCBI Taxonomy" id="74557"/>
    <lineage>
        <taxon>Eukaryota</taxon>
        <taxon>Sar</taxon>
        <taxon>Stramenopiles</taxon>
        <taxon>Oomycota</taxon>
        <taxon>Saprolegniomycetes</taxon>
        <taxon>Saprolegniales</taxon>
        <taxon>Achlyaceae</taxon>
        <taxon>Thraustotheca</taxon>
    </lineage>
</organism>
<reference evidence="1 2" key="1">
    <citation type="journal article" date="2014" name="Genome Biol. Evol.">
        <title>The secreted proteins of Achlya hypogyna and Thraustotheca clavata identify the ancestral oomycete secretome and reveal gene acquisitions by horizontal gene transfer.</title>
        <authorList>
            <person name="Misner I."/>
            <person name="Blouin N."/>
            <person name="Leonard G."/>
            <person name="Richards T.A."/>
            <person name="Lane C.E."/>
        </authorList>
    </citation>
    <scope>NUCLEOTIDE SEQUENCE [LARGE SCALE GENOMIC DNA]</scope>
    <source>
        <strain evidence="1 2">ATCC 34112</strain>
    </source>
</reference>
<evidence type="ECO:0000313" key="1">
    <source>
        <dbReference type="EMBL" id="OQR98760.1"/>
    </source>
</evidence>
<dbReference type="EMBL" id="JNBS01001844">
    <property type="protein sequence ID" value="OQR98760.1"/>
    <property type="molecule type" value="Genomic_DNA"/>
</dbReference>
<accession>A0A1V9ZLU7</accession>
<dbReference type="Proteomes" id="UP000243217">
    <property type="component" value="Unassembled WGS sequence"/>
</dbReference>